<protein>
    <submittedName>
        <fullName evidence="2">Uncharacterized protein</fullName>
    </submittedName>
</protein>
<proteinExistence type="predicted"/>
<keyword evidence="1" id="KW-0472">Membrane</keyword>
<keyword evidence="3" id="KW-1185">Reference proteome</keyword>
<dbReference type="Proteomes" id="UP001157914">
    <property type="component" value="Unassembled WGS sequence"/>
</dbReference>
<feature type="transmembrane region" description="Helical" evidence="1">
    <location>
        <begin position="47"/>
        <end position="71"/>
    </location>
</feature>
<evidence type="ECO:0000256" key="1">
    <source>
        <dbReference type="SAM" id="Phobius"/>
    </source>
</evidence>
<organism evidence="2 3">
    <name type="scientific">Roseibium denhamense</name>
    <dbReference type="NCBI Taxonomy" id="76305"/>
    <lineage>
        <taxon>Bacteria</taxon>
        <taxon>Pseudomonadati</taxon>
        <taxon>Pseudomonadota</taxon>
        <taxon>Alphaproteobacteria</taxon>
        <taxon>Hyphomicrobiales</taxon>
        <taxon>Stappiaceae</taxon>
        <taxon>Roseibium</taxon>
    </lineage>
</organism>
<sequence>MSFGDPIRPARPFLDLDPMRDMPSDFPDIRPESAGAGRQGFGRRKSFLKAVAAFAAATAGLTVLIAVPVLALELAAVDTVGIHGKTLSAAEFADRLENLFMGSLIVAASLVSFVASAALAAPKYGARVMEPDPSPDARHKPATPGASVFTKVHHV</sequence>
<evidence type="ECO:0000313" key="2">
    <source>
        <dbReference type="EMBL" id="SMP08327.1"/>
    </source>
</evidence>
<name>A0ABY1NFX4_9HYPH</name>
<feature type="transmembrane region" description="Helical" evidence="1">
    <location>
        <begin position="99"/>
        <end position="121"/>
    </location>
</feature>
<reference evidence="2 3" key="1">
    <citation type="submission" date="2017-05" db="EMBL/GenBank/DDBJ databases">
        <authorList>
            <person name="Varghese N."/>
            <person name="Submissions S."/>
        </authorList>
    </citation>
    <scope>NUCLEOTIDE SEQUENCE [LARGE SCALE GENOMIC DNA]</scope>
    <source>
        <strain evidence="2 3">DSM 15949</strain>
    </source>
</reference>
<dbReference type="EMBL" id="FXTT01000001">
    <property type="protein sequence ID" value="SMP08327.1"/>
    <property type="molecule type" value="Genomic_DNA"/>
</dbReference>
<keyword evidence="1" id="KW-0812">Transmembrane</keyword>
<gene>
    <name evidence="2" type="ORF">SAMN06265374_0962</name>
</gene>
<accession>A0ABY1NFX4</accession>
<dbReference type="RefSeq" id="WP_155191529.1">
    <property type="nucleotide sequence ID" value="NZ_BAAAEA010000001.1"/>
</dbReference>
<comment type="caution">
    <text evidence="2">The sequence shown here is derived from an EMBL/GenBank/DDBJ whole genome shotgun (WGS) entry which is preliminary data.</text>
</comment>
<keyword evidence="1" id="KW-1133">Transmembrane helix</keyword>
<evidence type="ECO:0000313" key="3">
    <source>
        <dbReference type="Proteomes" id="UP001157914"/>
    </source>
</evidence>